<dbReference type="EMBL" id="RCMV01000577">
    <property type="protein sequence ID" value="KAG3215185.1"/>
    <property type="molecule type" value="Genomic_DNA"/>
</dbReference>
<evidence type="ECO:0000256" key="2">
    <source>
        <dbReference type="ARBA" id="ARBA00010400"/>
    </source>
</evidence>
<evidence type="ECO:0000313" key="12">
    <source>
        <dbReference type="Proteomes" id="UP000251314"/>
    </source>
</evidence>
<dbReference type="Proteomes" id="UP000251314">
    <property type="component" value="Unassembled WGS sequence"/>
</dbReference>
<dbReference type="EMBL" id="RCML01001681">
    <property type="protein sequence ID" value="KAG2960991.1"/>
    <property type="molecule type" value="Genomic_DNA"/>
</dbReference>
<evidence type="ECO:0000313" key="9">
    <source>
        <dbReference type="EMBL" id="KAG2960991.1"/>
    </source>
</evidence>
<protein>
    <recommendedName>
        <fullName evidence="5">RxLR effector protein</fullName>
    </recommendedName>
</protein>
<dbReference type="Proteomes" id="UP000735874">
    <property type="component" value="Unassembled WGS sequence"/>
</dbReference>
<dbReference type="AlphaFoldDB" id="A0A329SDF5"/>
<dbReference type="EMBL" id="RCMI01001670">
    <property type="protein sequence ID" value="KAG2882333.1"/>
    <property type="molecule type" value="Genomic_DNA"/>
</dbReference>
<accession>A0A329SDF5</accession>
<keyword evidence="4 5" id="KW-0732">Signal</keyword>
<sequence>MRLNLVVLAAVITLVSRYTAVSTASPTNQINLSNLNQAVDTIQNHAGDGNRFLRSAKIVDDSDDDDIDSDDEERGGKTWAEKFAKWHERGESADDVYGRFALEPVVRKAYKYGQIGELNKNEYYRKWAAYSAYLKDKGLN</sequence>
<comment type="domain">
    <text evidence="5">The RxLR-dEER motif acts to carry the protein into the host cell cytoplasm through binding to cell surface phosphatidylinositol-3-phosphate.</text>
</comment>
<comment type="similarity">
    <text evidence="2 5">Belongs to the RxLR effector family.</text>
</comment>
<keyword evidence="12" id="KW-1185">Reference proteome</keyword>
<evidence type="ECO:0000313" key="7">
    <source>
        <dbReference type="EMBL" id="KAG2882333.1"/>
    </source>
</evidence>
<dbReference type="Pfam" id="PF16810">
    <property type="entry name" value="RXLR"/>
    <property type="match status" value="1"/>
</dbReference>
<evidence type="ECO:0000256" key="4">
    <source>
        <dbReference type="ARBA" id="ARBA00022729"/>
    </source>
</evidence>
<dbReference type="Proteomes" id="UP000736787">
    <property type="component" value="Unassembled WGS sequence"/>
</dbReference>
<comment type="caution">
    <text evidence="11">The sequence shown here is derived from an EMBL/GenBank/DDBJ whole genome shotgun (WGS) entry which is preliminary data.</text>
</comment>
<organism evidence="11 12">
    <name type="scientific">Phytophthora cactorum</name>
    <dbReference type="NCBI Taxonomy" id="29920"/>
    <lineage>
        <taxon>Eukaryota</taxon>
        <taxon>Sar</taxon>
        <taxon>Stramenopiles</taxon>
        <taxon>Oomycota</taxon>
        <taxon>Peronosporomycetes</taxon>
        <taxon>Peronosporales</taxon>
        <taxon>Peronosporaceae</taxon>
        <taxon>Phytophthora</taxon>
    </lineage>
</organism>
<reference evidence="10" key="2">
    <citation type="submission" date="2018-05" db="EMBL/GenBank/DDBJ databases">
        <title>Effector identification in a new, highly contiguous assembly of the strawberry crown rot pathogen Phytophthora cactorum.</title>
        <authorList>
            <person name="Armitage A.D."/>
            <person name="Nellist C.F."/>
            <person name="Bates H."/>
            <person name="Vickerstaff R.J."/>
            <person name="Harrison R.J."/>
        </authorList>
    </citation>
    <scope>NUCLEOTIDE SEQUENCE</scope>
    <source>
        <strain evidence="6">15-7</strain>
        <strain evidence="7">4032</strain>
        <strain evidence="8">4040</strain>
        <strain evidence="9">P415</strain>
        <strain evidence="10">P421</strain>
    </source>
</reference>
<evidence type="ECO:0000313" key="11">
    <source>
        <dbReference type="EMBL" id="RAW34641.1"/>
    </source>
</evidence>
<keyword evidence="3 5" id="KW-0964">Secreted</keyword>
<evidence type="ECO:0000256" key="3">
    <source>
        <dbReference type="ARBA" id="ARBA00022525"/>
    </source>
</evidence>
<dbReference type="EMBL" id="RCMG01000395">
    <property type="protein sequence ID" value="KAG2855042.1"/>
    <property type="molecule type" value="Genomic_DNA"/>
</dbReference>
<dbReference type="OrthoDB" id="117430at2759"/>
<dbReference type="EMBL" id="MJFZ01000194">
    <property type="protein sequence ID" value="RAW34641.1"/>
    <property type="molecule type" value="Genomic_DNA"/>
</dbReference>
<evidence type="ECO:0000256" key="1">
    <source>
        <dbReference type="ARBA" id="ARBA00004613"/>
    </source>
</evidence>
<dbReference type="GO" id="GO:0005576">
    <property type="term" value="C:extracellular region"/>
    <property type="evidence" value="ECO:0007669"/>
    <property type="project" value="UniProtKB-SubCell"/>
</dbReference>
<gene>
    <name evidence="11" type="ORF">PC110_g9056</name>
    <name evidence="6" type="ORF">PC113_g12777</name>
    <name evidence="7" type="ORF">PC115_g21956</name>
    <name evidence="8" type="ORF">PC117_g16288</name>
    <name evidence="9" type="ORF">PC118_g22207</name>
    <name evidence="10" type="ORF">PC129_g13929</name>
</gene>
<dbReference type="EMBL" id="RCMK01000572">
    <property type="protein sequence ID" value="KAG2921226.1"/>
    <property type="molecule type" value="Genomic_DNA"/>
</dbReference>
<comment type="function">
    <text evidence="5">Effector that suppresses plant defense responses during pathogen infection.</text>
</comment>
<evidence type="ECO:0000313" key="6">
    <source>
        <dbReference type="EMBL" id="KAG2855042.1"/>
    </source>
</evidence>
<dbReference type="VEuPathDB" id="FungiDB:PC110_g9056"/>
<proteinExistence type="inferred from homology"/>
<dbReference type="Proteomes" id="UP000697107">
    <property type="component" value="Unassembled WGS sequence"/>
</dbReference>
<feature type="chain" id="PRO_5040518968" description="RxLR effector protein" evidence="5">
    <location>
        <begin position="25"/>
        <end position="140"/>
    </location>
</feature>
<dbReference type="Proteomes" id="UP000760860">
    <property type="component" value="Unassembled WGS sequence"/>
</dbReference>
<reference evidence="11 12" key="1">
    <citation type="submission" date="2018-01" db="EMBL/GenBank/DDBJ databases">
        <title>Draft genome of the strawberry crown rot pathogen Phytophthora cactorum.</title>
        <authorList>
            <person name="Armitage A.D."/>
            <person name="Lysoe E."/>
            <person name="Nellist C.F."/>
            <person name="Harrison R.J."/>
            <person name="Brurberg M.B."/>
        </authorList>
    </citation>
    <scope>NUCLEOTIDE SEQUENCE [LARGE SCALE GENOMIC DNA]</scope>
    <source>
        <strain evidence="11 12">10300</strain>
    </source>
</reference>
<evidence type="ECO:0000256" key="5">
    <source>
        <dbReference type="RuleBase" id="RU367124"/>
    </source>
</evidence>
<feature type="signal peptide" evidence="5">
    <location>
        <begin position="1"/>
        <end position="24"/>
    </location>
</feature>
<evidence type="ECO:0000313" key="10">
    <source>
        <dbReference type="EMBL" id="KAG3215185.1"/>
    </source>
</evidence>
<dbReference type="InterPro" id="IPR031825">
    <property type="entry name" value="RXLR"/>
</dbReference>
<dbReference type="Proteomes" id="UP000774804">
    <property type="component" value="Unassembled WGS sequence"/>
</dbReference>
<evidence type="ECO:0000313" key="8">
    <source>
        <dbReference type="EMBL" id="KAG2921226.1"/>
    </source>
</evidence>
<name>A0A329SDF5_9STRA</name>
<comment type="subcellular location">
    <subcellularLocation>
        <location evidence="1 5">Secreted</location>
    </subcellularLocation>
</comment>